<dbReference type="SUPFAM" id="SSF49785">
    <property type="entry name" value="Galactose-binding domain-like"/>
    <property type="match status" value="1"/>
</dbReference>
<reference evidence="4 5" key="1">
    <citation type="submission" date="2016-10" db="EMBL/GenBank/DDBJ databases">
        <authorList>
            <person name="de Groot N.N."/>
        </authorList>
    </citation>
    <scope>NUCLEOTIDE SEQUENCE [LARGE SCALE GENOMIC DNA]</scope>
    <source>
        <strain>GEY</strain>
        <strain evidence="5">DSM 9560</strain>
    </source>
</reference>
<name>A0A1I2D5P2_9BACT</name>
<dbReference type="AlphaFoldDB" id="A0A1I2D5P2"/>
<dbReference type="InterPro" id="IPR035398">
    <property type="entry name" value="Bac_rhamnosid_C"/>
</dbReference>
<feature type="domain" description="Alpha-L-rhamnosidase six-hairpin glycosidase" evidence="2">
    <location>
        <begin position="380"/>
        <end position="709"/>
    </location>
</feature>
<evidence type="ECO:0000256" key="1">
    <source>
        <dbReference type="SAM" id="SignalP"/>
    </source>
</evidence>
<dbReference type="GO" id="GO:0005975">
    <property type="term" value="P:carbohydrate metabolic process"/>
    <property type="evidence" value="ECO:0007669"/>
    <property type="project" value="InterPro"/>
</dbReference>
<dbReference type="InterPro" id="IPR008979">
    <property type="entry name" value="Galactose-bd-like_sf"/>
</dbReference>
<evidence type="ECO:0000313" key="4">
    <source>
        <dbReference type="EMBL" id="SFE75805.1"/>
    </source>
</evidence>
<dbReference type="Proteomes" id="UP000199513">
    <property type="component" value="Unassembled WGS sequence"/>
</dbReference>
<dbReference type="InterPro" id="IPR008928">
    <property type="entry name" value="6-hairpin_glycosidase_sf"/>
</dbReference>
<dbReference type="Gene3D" id="2.60.420.10">
    <property type="entry name" value="Maltose phosphorylase, domain 3"/>
    <property type="match status" value="1"/>
</dbReference>
<dbReference type="Pfam" id="PF17390">
    <property type="entry name" value="Bac_rhamnosid_C"/>
    <property type="match status" value="1"/>
</dbReference>
<protein>
    <submittedName>
        <fullName evidence="4">Alpha-L-rhamnosidase</fullName>
    </submittedName>
</protein>
<dbReference type="InterPro" id="IPR035396">
    <property type="entry name" value="Bac_rhamnosid6H"/>
</dbReference>
<keyword evidence="5" id="KW-1185">Reference proteome</keyword>
<dbReference type="InterPro" id="IPR012341">
    <property type="entry name" value="6hp_glycosidase-like_sf"/>
</dbReference>
<dbReference type="OrthoDB" id="9815108at2"/>
<dbReference type="Gene3D" id="1.50.10.10">
    <property type="match status" value="1"/>
</dbReference>
<dbReference type="PANTHER" id="PTHR34987:SF2">
    <property type="entry name" value="B, PUTATIVE (AFU_ORTHOLOGUE AFUA_7G05040)-RELATED"/>
    <property type="match status" value="1"/>
</dbReference>
<dbReference type="PANTHER" id="PTHR34987">
    <property type="entry name" value="C, PUTATIVE (AFU_ORTHOLOGUE AFUA_3G02880)-RELATED"/>
    <property type="match status" value="1"/>
</dbReference>
<feature type="signal peptide" evidence="1">
    <location>
        <begin position="1"/>
        <end position="20"/>
    </location>
</feature>
<sequence length="798" mass="91303">MKRFCYLFCLACFSLYQSTAAQVLMQEINPELFRSLWSAHWIAPPNTSLKEYGVFHFRKAFSLESKPDKFIIHVSADNRYRLFVNGKSVGVGPARGDLAHWNFETLDIAKELVVGKNVIAAVVWNFGEYIPFAQITNKTALIVQGNSEVEKVVNTNNSWKVIQNHAYSPIGDFSYLRTFIVVGCGDEVKGKKFIWGWQTTDFNDENWTKARQLERGVPRGVGSGAEWHLVPRTIPLLEEKQERIKKIARAEEVNINDNFLNGKAVTIPANSKVSLLLDQTFLTNAYPHLLVSGGKEAQIKLTYAEALFDANDQKGNRNEIARKSIKGTYDIFHLEGGENRLYTTLWFRTYRYVQMEIETKAQPLIINDFYGVFTAYPFQEKASFSSNDASLKEIWNVGWRTARLCAAETYFDCPYYEQLQYVGDTRIQALISLYVSGDDRLMKKAITDFDNSRVYEGLTQSRYPSVVQQIIPPFSLFWTNMVYDYFMHRKDDDFVKSQLQGIENVLNWYENHLDREKNMLGKMEWWNFVDWAKEWPWNINKSIGGVPQGTLDGNSSILTFQYAYSLNLAAQVFDYYGKTAQAQHYKQLAEKIAKSTFELCLDKEKGIIGDTPEKQAFSQHAIIMGVLSGGIPAEQQKAFLEKVLKSNDLIEITFYFRFYLTQALKKAGMSELYYSNLTPWREMLKIGLTTFAEKPEPTRSDCHAWSSSPNYDFLATICGIMPEKAGFERVLVQPALGELKNIEARMPHPKGEINLKLSRVGEKGVTGEISLPPNTTGRFIWKEKIINLNVGVNKVEVK</sequence>
<organism evidence="4 5">
    <name type="scientific">Thermoflexibacter ruber</name>
    <dbReference type="NCBI Taxonomy" id="1003"/>
    <lineage>
        <taxon>Bacteria</taxon>
        <taxon>Pseudomonadati</taxon>
        <taxon>Bacteroidota</taxon>
        <taxon>Cytophagia</taxon>
        <taxon>Cytophagales</taxon>
        <taxon>Thermoflexibacteraceae</taxon>
        <taxon>Thermoflexibacter</taxon>
    </lineage>
</organism>
<dbReference type="SUPFAM" id="SSF48208">
    <property type="entry name" value="Six-hairpin glycosidases"/>
    <property type="match status" value="1"/>
</dbReference>
<dbReference type="Gene3D" id="2.60.120.260">
    <property type="entry name" value="Galactose-binding domain-like"/>
    <property type="match status" value="1"/>
</dbReference>
<feature type="domain" description="Alpha-L-rhamnosidase C-terminal" evidence="3">
    <location>
        <begin position="719"/>
        <end position="778"/>
    </location>
</feature>
<evidence type="ECO:0000259" key="3">
    <source>
        <dbReference type="Pfam" id="PF17390"/>
    </source>
</evidence>
<gene>
    <name evidence="4" type="ORF">SAMN04488541_100676</name>
</gene>
<accession>A0A1I2D5P2</accession>
<dbReference type="STRING" id="1003.SAMN04488541_100676"/>
<proteinExistence type="predicted"/>
<feature type="chain" id="PRO_5011795918" evidence="1">
    <location>
        <begin position="21"/>
        <end position="798"/>
    </location>
</feature>
<keyword evidence="1" id="KW-0732">Signal</keyword>
<evidence type="ECO:0000259" key="2">
    <source>
        <dbReference type="Pfam" id="PF17389"/>
    </source>
</evidence>
<evidence type="ECO:0000313" key="5">
    <source>
        <dbReference type="Proteomes" id="UP000199513"/>
    </source>
</evidence>
<dbReference type="Pfam" id="PF17389">
    <property type="entry name" value="Bac_rhamnosid6H"/>
    <property type="match status" value="1"/>
</dbReference>
<dbReference type="EMBL" id="FONY01000006">
    <property type="protein sequence ID" value="SFE75805.1"/>
    <property type="molecule type" value="Genomic_DNA"/>
</dbReference>